<dbReference type="EMBL" id="MLJW01001215">
    <property type="protein sequence ID" value="OIQ79435.1"/>
    <property type="molecule type" value="Genomic_DNA"/>
</dbReference>
<name>A0A1J5QPK1_9ZZZZ</name>
<reference evidence="1" key="1">
    <citation type="submission" date="2016-10" db="EMBL/GenBank/DDBJ databases">
        <title>Sequence of Gallionella enrichment culture.</title>
        <authorList>
            <person name="Poehlein A."/>
            <person name="Muehling M."/>
            <person name="Daniel R."/>
        </authorList>
    </citation>
    <scope>NUCLEOTIDE SEQUENCE</scope>
</reference>
<sequence length="534" mass="58062">MRRRAVLQRIEQEAELGTRLVGADAQRAEHLALHLGAVDAHRAAADFPAVEHHVVGLGQAAPRVAAQVVDVLVLRRGERVMAGDPALLVVVELEHREVDDPQRAPDVVEQAAAAREFAVADLHAQRAQRGVDHLGAVGAEEQQIAVLRAAARQQLGDGRVVQVLDDRRLQTVAPLRDLVDLDPRQSARAVDLDELAVGVDLAARHVGAAGNAQRGHAPVGQRRGGGEHLEVDVAHHLGQLGELHAHAQVGLVGAETRHRLAVTHDRERVAEVDAEHVLEHAVDHLLEQRADLVLGEEGGLAVDLRELGLAVGAQVLVAETLGDLVVTVEARHHQHLLEQLRRLRQRKELAGVDTTGHQVVARAFGRALGQHRRLDVDEAGGVEEAAHRHRDAVAQHHVVLHLRPAQVEHAMRQPGRFRQVLVVELERQRRRRVQHLQRVAQHLDAPRRQRGVLGAGRARAHRACDLHAEFVAQRFGQREHVGAVGVADHLHQAFAVAQIDEDHAAVVAPALHPAAQADGLSEHRFVDGAEGVAA</sequence>
<gene>
    <name evidence="1" type="ORF">GALL_388340</name>
</gene>
<dbReference type="AlphaFoldDB" id="A0A1J5QPK1"/>
<evidence type="ECO:0000313" key="1">
    <source>
        <dbReference type="EMBL" id="OIQ79435.1"/>
    </source>
</evidence>
<protein>
    <submittedName>
        <fullName evidence="1">Uncharacterized protein</fullName>
    </submittedName>
</protein>
<accession>A0A1J5QPK1</accession>
<comment type="caution">
    <text evidence="1">The sequence shown here is derived from an EMBL/GenBank/DDBJ whole genome shotgun (WGS) entry which is preliminary data.</text>
</comment>
<proteinExistence type="predicted"/>
<organism evidence="1">
    <name type="scientific">mine drainage metagenome</name>
    <dbReference type="NCBI Taxonomy" id="410659"/>
    <lineage>
        <taxon>unclassified sequences</taxon>
        <taxon>metagenomes</taxon>
        <taxon>ecological metagenomes</taxon>
    </lineage>
</organism>